<reference evidence="2" key="2">
    <citation type="submission" date="2021-01" db="EMBL/GenBank/DDBJ databases">
        <authorList>
            <person name="Mieszkin S."/>
            <person name="Pouder E."/>
            <person name="Alain K."/>
        </authorList>
    </citation>
    <scope>NUCLEOTIDE SEQUENCE</scope>
    <source>
        <strain evidence="2">HW T2.11</strain>
    </source>
</reference>
<dbReference type="SUPFAM" id="SSF54909">
    <property type="entry name" value="Dimeric alpha+beta barrel"/>
    <property type="match status" value="1"/>
</dbReference>
<dbReference type="InterPro" id="IPR011008">
    <property type="entry name" value="Dimeric_a/b-barrel"/>
</dbReference>
<keyword evidence="3" id="KW-1185">Reference proteome</keyword>
<evidence type="ECO:0000313" key="3">
    <source>
        <dbReference type="Proteomes" id="UP000708298"/>
    </source>
</evidence>
<dbReference type="AlphaFoldDB" id="A0A963YN82"/>
<dbReference type="Proteomes" id="UP000708298">
    <property type="component" value="Unassembled WGS sequence"/>
</dbReference>
<reference evidence="2" key="1">
    <citation type="journal article" date="2021" name="Microorganisms">
        <title>Acidisoma silvae sp. nov. and Acidisomacellulosilytica sp. nov., Two Acidophilic Bacteria Isolated from Decaying Wood, Hydrolyzing Cellulose and Producing Poly-3-hydroxybutyrate.</title>
        <authorList>
            <person name="Mieszkin S."/>
            <person name="Pouder E."/>
            <person name="Uroz S."/>
            <person name="Simon-Colin C."/>
            <person name="Alain K."/>
        </authorList>
    </citation>
    <scope>NUCLEOTIDE SEQUENCE</scope>
    <source>
        <strain evidence="2">HW T2.11</strain>
    </source>
</reference>
<evidence type="ECO:0000259" key="1">
    <source>
        <dbReference type="Pfam" id="PF03992"/>
    </source>
</evidence>
<dbReference type="GO" id="GO:0004497">
    <property type="term" value="F:monooxygenase activity"/>
    <property type="evidence" value="ECO:0007669"/>
    <property type="project" value="UniProtKB-KW"/>
</dbReference>
<protein>
    <submittedName>
        <fullName evidence="2">Antibiotic biosynthesis monooxygenase</fullName>
    </submittedName>
</protein>
<accession>A0A963YN82</accession>
<keyword evidence="2" id="KW-0503">Monooxygenase</keyword>
<organism evidence="2 3">
    <name type="scientific">Acidisoma silvae</name>
    <dbReference type="NCBI Taxonomy" id="2802396"/>
    <lineage>
        <taxon>Bacteria</taxon>
        <taxon>Pseudomonadati</taxon>
        <taxon>Pseudomonadota</taxon>
        <taxon>Alphaproteobacteria</taxon>
        <taxon>Acetobacterales</taxon>
        <taxon>Acidocellaceae</taxon>
        <taxon>Acidisoma</taxon>
    </lineage>
</organism>
<dbReference type="Gene3D" id="3.30.70.100">
    <property type="match status" value="1"/>
</dbReference>
<dbReference type="InterPro" id="IPR007138">
    <property type="entry name" value="ABM_dom"/>
</dbReference>
<dbReference type="RefSeq" id="WP_227319325.1">
    <property type="nucleotide sequence ID" value="NZ_JAESVB010000001.1"/>
</dbReference>
<proteinExistence type="predicted"/>
<dbReference type="EMBL" id="JAESVB010000001">
    <property type="protein sequence ID" value="MCB8873636.1"/>
    <property type="molecule type" value="Genomic_DNA"/>
</dbReference>
<name>A0A963YN82_9PROT</name>
<evidence type="ECO:0000313" key="2">
    <source>
        <dbReference type="EMBL" id="MCB8873636.1"/>
    </source>
</evidence>
<sequence length="102" mass="11340">MISSTTILRAKPGYEGAIREALLDLAEFVQSEETETVDFRILADEQDKAIFTLLGRFTSRAALDLHLNSGVMERFLWGAKSMLDGPMTLSMGEEIFAKPATR</sequence>
<keyword evidence="2" id="KW-0560">Oxidoreductase</keyword>
<gene>
    <name evidence="2" type="ORF">ASILVAE211_00470</name>
</gene>
<feature type="domain" description="ABM" evidence="1">
    <location>
        <begin position="5"/>
        <end position="75"/>
    </location>
</feature>
<dbReference type="Pfam" id="PF03992">
    <property type="entry name" value="ABM"/>
    <property type="match status" value="1"/>
</dbReference>
<comment type="caution">
    <text evidence="2">The sequence shown here is derived from an EMBL/GenBank/DDBJ whole genome shotgun (WGS) entry which is preliminary data.</text>
</comment>